<accession>A0A5B9QRM2</accession>
<dbReference type="KEGG" id="rul:UC8_36800"/>
<organism evidence="3 4">
    <name type="scientific">Roseimaritima ulvae</name>
    <dbReference type="NCBI Taxonomy" id="980254"/>
    <lineage>
        <taxon>Bacteria</taxon>
        <taxon>Pseudomonadati</taxon>
        <taxon>Planctomycetota</taxon>
        <taxon>Planctomycetia</taxon>
        <taxon>Pirellulales</taxon>
        <taxon>Pirellulaceae</taxon>
        <taxon>Roseimaritima</taxon>
    </lineage>
</organism>
<sequence length="170" mass="17873">MPMSTPDESAEPPQPNVDAALDRGAADIGTGNVGGESDEAATSDEAIVATLVDDPSIQQARTGEVRTGSPFVVDPPAVRQRAAAALKMRREFEAGLWRLTAASAVIAAGMLVVFAAIAFWVFQTGALLIAGLGGVMSLLGLTSIYPRWAFSLLLIHTGLFVGTFWLTMRI</sequence>
<evidence type="ECO:0008006" key="5">
    <source>
        <dbReference type="Google" id="ProtNLM"/>
    </source>
</evidence>
<feature type="region of interest" description="Disordered" evidence="1">
    <location>
        <begin position="1"/>
        <end position="40"/>
    </location>
</feature>
<name>A0A5B9QRM2_9BACT</name>
<dbReference type="AlphaFoldDB" id="A0A5B9QRM2"/>
<keyword evidence="2" id="KW-1133">Transmembrane helix</keyword>
<gene>
    <name evidence="3" type="ORF">UC8_36800</name>
</gene>
<dbReference type="OrthoDB" id="291969at2"/>
<reference evidence="3 4" key="1">
    <citation type="submission" date="2019-08" db="EMBL/GenBank/DDBJ databases">
        <title>Deep-cultivation of Planctomycetes and their phenomic and genomic characterization uncovers novel biology.</title>
        <authorList>
            <person name="Wiegand S."/>
            <person name="Jogler M."/>
            <person name="Boedeker C."/>
            <person name="Pinto D."/>
            <person name="Vollmers J."/>
            <person name="Rivas-Marin E."/>
            <person name="Kohn T."/>
            <person name="Peeters S.H."/>
            <person name="Heuer A."/>
            <person name="Rast P."/>
            <person name="Oberbeckmann S."/>
            <person name="Bunk B."/>
            <person name="Jeske O."/>
            <person name="Meyerdierks A."/>
            <person name="Storesund J.E."/>
            <person name="Kallscheuer N."/>
            <person name="Luecker S."/>
            <person name="Lage O.M."/>
            <person name="Pohl T."/>
            <person name="Merkel B.J."/>
            <person name="Hornburger P."/>
            <person name="Mueller R.-W."/>
            <person name="Bruemmer F."/>
            <person name="Labrenz M."/>
            <person name="Spormann A.M."/>
            <person name="Op den Camp H."/>
            <person name="Overmann J."/>
            <person name="Amann R."/>
            <person name="Jetten M.S.M."/>
            <person name="Mascher T."/>
            <person name="Medema M.H."/>
            <person name="Devos D.P."/>
            <person name="Kaster A.-K."/>
            <person name="Ovreas L."/>
            <person name="Rohde M."/>
            <person name="Galperin M.Y."/>
            <person name="Jogler C."/>
        </authorList>
    </citation>
    <scope>NUCLEOTIDE SEQUENCE [LARGE SCALE GENOMIC DNA]</scope>
    <source>
        <strain evidence="3 4">UC8</strain>
    </source>
</reference>
<dbReference type="EMBL" id="CP042914">
    <property type="protein sequence ID" value="QEG41654.1"/>
    <property type="molecule type" value="Genomic_DNA"/>
</dbReference>
<keyword evidence="2" id="KW-0812">Transmembrane</keyword>
<feature type="transmembrane region" description="Helical" evidence="2">
    <location>
        <begin position="148"/>
        <end position="168"/>
    </location>
</feature>
<evidence type="ECO:0000313" key="3">
    <source>
        <dbReference type="EMBL" id="QEG41654.1"/>
    </source>
</evidence>
<feature type="transmembrane region" description="Helical" evidence="2">
    <location>
        <begin position="125"/>
        <end position="141"/>
    </location>
</feature>
<keyword evidence="4" id="KW-1185">Reference proteome</keyword>
<feature type="transmembrane region" description="Helical" evidence="2">
    <location>
        <begin position="96"/>
        <end position="119"/>
    </location>
</feature>
<evidence type="ECO:0000256" key="2">
    <source>
        <dbReference type="SAM" id="Phobius"/>
    </source>
</evidence>
<keyword evidence="2" id="KW-0472">Membrane</keyword>
<evidence type="ECO:0000256" key="1">
    <source>
        <dbReference type="SAM" id="MobiDB-lite"/>
    </source>
</evidence>
<dbReference type="Proteomes" id="UP000325286">
    <property type="component" value="Chromosome"/>
</dbReference>
<protein>
    <recommendedName>
        <fullName evidence="5">Transmembrane protein</fullName>
    </recommendedName>
</protein>
<proteinExistence type="predicted"/>
<dbReference type="RefSeq" id="WP_068137153.1">
    <property type="nucleotide sequence ID" value="NZ_CP042914.1"/>
</dbReference>
<evidence type="ECO:0000313" key="4">
    <source>
        <dbReference type="Proteomes" id="UP000325286"/>
    </source>
</evidence>